<reference evidence="1" key="1">
    <citation type="submission" date="2022-06" db="EMBL/GenBank/DDBJ databases">
        <title>Phylogenomic reconstructions and comparative analyses of Kickxellomycotina fungi.</title>
        <authorList>
            <person name="Reynolds N.K."/>
            <person name="Stajich J.E."/>
            <person name="Barry K."/>
            <person name="Grigoriev I.V."/>
            <person name="Crous P."/>
            <person name="Smith M.E."/>
        </authorList>
    </citation>
    <scope>NUCLEOTIDE SEQUENCE</scope>
    <source>
        <strain evidence="1">RSA 2271</strain>
    </source>
</reference>
<gene>
    <name evidence="1" type="ORF">EV182_002274</name>
</gene>
<name>A0ACC1HEA5_9FUNG</name>
<organism evidence="1 2">
    <name type="scientific">Spiromyces aspiralis</name>
    <dbReference type="NCBI Taxonomy" id="68401"/>
    <lineage>
        <taxon>Eukaryota</taxon>
        <taxon>Fungi</taxon>
        <taxon>Fungi incertae sedis</taxon>
        <taxon>Zoopagomycota</taxon>
        <taxon>Kickxellomycotina</taxon>
        <taxon>Kickxellomycetes</taxon>
        <taxon>Kickxellales</taxon>
        <taxon>Kickxellaceae</taxon>
        <taxon>Spiromyces</taxon>
    </lineage>
</organism>
<evidence type="ECO:0000313" key="2">
    <source>
        <dbReference type="Proteomes" id="UP001145114"/>
    </source>
</evidence>
<dbReference type="EMBL" id="JAMZIH010005592">
    <property type="protein sequence ID" value="KAJ1674930.1"/>
    <property type="molecule type" value="Genomic_DNA"/>
</dbReference>
<accession>A0ACC1HEA5</accession>
<protein>
    <submittedName>
        <fullName evidence="1">Uncharacterized protein</fullName>
    </submittedName>
</protein>
<sequence>MNLSSAIPVFALDIQPTDHVLDMCAAPGIKLLLTAEFMAQKWMAMRSAVGSEKGTTHFNCADEAGYGTVTGVDIHRHRALNCRSLVSSVDLLVNSRIRLYVSDATKFDTPPPHDRWWDIGEKRAWLAAQREEQARIGAAAGKKAMHNYLKSRFNSQLPWHASKALRDPFSLGPQGKLYDKVLIDAECTHDGSMSSISKYRSRGLERLATDVLNPERLKQVCNLQSRLLENGWRLLRPGGLLVYSTCSLLPSQNEQVVLEFLDRHSDTAVLEPIPQVKIPSLGPQVAPGVRPADEERMINKLRHCVRLDPRVSNTSGMFIARLRKCSGFMVDYQSSDAPTTPNPMGS</sequence>
<evidence type="ECO:0000313" key="1">
    <source>
        <dbReference type="EMBL" id="KAJ1674930.1"/>
    </source>
</evidence>
<dbReference type="Proteomes" id="UP001145114">
    <property type="component" value="Unassembled WGS sequence"/>
</dbReference>
<proteinExistence type="predicted"/>
<comment type="caution">
    <text evidence="1">The sequence shown here is derived from an EMBL/GenBank/DDBJ whole genome shotgun (WGS) entry which is preliminary data.</text>
</comment>
<keyword evidence="2" id="KW-1185">Reference proteome</keyword>